<dbReference type="GO" id="GO:0009307">
    <property type="term" value="P:DNA restriction-modification system"/>
    <property type="evidence" value="ECO:0007669"/>
    <property type="project" value="UniProtKB-KW"/>
</dbReference>
<dbReference type="CDD" id="cd17288">
    <property type="entry name" value="RMtype1_S_LlaAI06ORF1089P_TRD1-CR1_like"/>
    <property type="match status" value="1"/>
</dbReference>
<name>W9V464_9GAMM</name>
<dbReference type="STRING" id="1229521.D791_02262"/>
<dbReference type="GO" id="GO:0003677">
    <property type="term" value="F:DNA binding"/>
    <property type="evidence" value="ECO:0007669"/>
    <property type="project" value="UniProtKB-KW"/>
</dbReference>
<dbReference type="PATRIC" id="fig|1229521.3.peg.2300"/>
<proteinExistence type="inferred from homology"/>
<evidence type="ECO:0000313" key="7">
    <source>
        <dbReference type="EMBL" id="EXJ10897.1"/>
    </source>
</evidence>
<accession>W9V464</accession>
<evidence type="ECO:0000256" key="5">
    <source>
        <dbReference type="SAM" id="MobiDB-lite"/>
    </source>
</evidence>
<dbReference type="AlphaFoldDB" id="W9V464"/>
<keyword evidence="8" id="KW-1185">Reference proteome</keyword>
<dbReference type="EMBL" id="AONB01000010">
    <property type="protein sequence ID" value="EXJ10897.1"/>
    <property type="molecule type" value="Genomic_DNA"/>
</dbReference>
<evidence type="ECO:0000256" key="3">
    <source>
        <dbReference type="ARBA" id="ARBA00023125"/>
    </source>
</evidence>
<feature type="domain" description="Type I restriction modification DNA specificity" evidence="6">
    <location>
        <begin position="302"/>
        <end position="450"/>
    </location>
</feature>
<feature type="coiled-coil region" evidence="4">
    <location>
        <begin position="438"/>
        <end position="465"/>
    </location>
</feature>
<dbReference type="Pfam" id="PF01420">
    <property type="entry name" value="Methylase_S"/>
    <property type="match status" value="2"/>
</dbReference>
<dbReference type="SUPFAM" id="SSF116734">
    <property type="entry name" value="DNA methylase specificity domain"/>
    <property type="match status" value="2"/>
</dbReference>
<dbReference type="InterPro" id="IPR044946">
    <property type="entry name" value="Restrct_endonuc_typeI_TRD_sf"/>
</dbReference>
<dbReference type="Gene3D" id="3.90.220.20">
    <property type="entry name" value="DNA methylase specificity domains"/>
    <property type="match status" value="2"/>
</dbReference>
<evidence type="ECO:0000259" key="6">
    <source>
        <dbReference type="Pfam" id="PF01420"/>
    </source>
</evidence>
<protein>
    <submittedName>
        <fullName evidence="7">EcoKI restriction-modification system protein HsdS</fullName>
    </submittedName>
</protein>
<keyword evidence="3" id="KW-0238">DNA-binding</keyword>
<gene>
    <name evidence="7" type="ORF">D791_02262</name>
</gene>
<evidence type="ECO:0000256" key="1">
    <source>
        <dbReference type="ARBA" id="ARBA00010923"/>
    </source>
</evidence>
<feature type="region of interest" description="Disordered" evidence="5">
    <location>
        <begin position="1"/>
        <end position="25"/>
    </location>
</feature>
<organism evidence="7 8">
    <name type="scientific">Nitrincola nitratireducens</name>
    <dbReference type="NCBI Taxonomy" id="1229521"/>
    <lineage>
        <taxon>Bacteria</taxon>
        <taxon>Pseudomonadati</taxon>
        <taxon>Pseudomonadota</taxon>
        <taxon>Gammaproteobacteria</taxon>
        <taxon>Oceanospirillales</taxon>
        <taxon>Oceanospirillaceae</taxon>
        <taxon>Nitrincola</taxon>
    </lineage>
</organism>
<keyword evidence="2" id="KW-0680">Restriction system</keyword>
<comment type="caution">
    <text evidence="7">The sequence shown here is derived from an EMBL/GenBank/DDBJ whole genome shotgun (WGS) entry which is preliminary data.</text>
</comment>
<dbReference type="Proteomes" id="UP000019464">
    <property type="component" value="Unassembled WGS sequence"/>
</dbReference>
<evidence type="ECO:0000256" key="4">
    <source>
        <dbReference type="SAM" id="Coils"/>
    </source>
</evidence>
<keyword evidence="4" id="KW-0175">Coiled coil</keyword>
<reference evidence="7 8" key="2">
    <citation type="journal article" date="2015" name="Syst. Appl. Microbiol.">
        <title>Nitrincola nitratireducens sp. nov. isolated from a haloalkaline crater lake.</title>
        <authorList>
            <person name="Singh A."/>
            <person name="Vaidya B."/>
            <person name="Tanuku N.R."/>
            <person name="Pinnaka A.K."/>
        </authorList>
    </citation>
    <scope>NUCLEOTIDE SEQUENCE [LARGE SCALE GENOMIC DNA]</scope>
    <source>
        <strain evidence="7 8">AK23</strain>
    </source>
</reference>
<evidence type="ECO:0000313" key="8">
    <source>
        <dbReference type="Proteomes" id="UP000019464"/>
    </source>
</evidence>
<dbReference type="OrthoDB" id="398435at2"/>
<evidence type="ECO:0000256" key="2">
    <source>
        <dbReference type="ARBA" id="ARBA00022747"/>
    </source>
</evidence>
<sequence length="483" mass="52980">MRNFSGKNLHAGTGGPKGGGMDSRRTDQVAEMNPKYLADEASYAVPVGYKQTEVGVIPGDWEVKKLRAISPSQSVGLVINPSSYYSTRGNIPMLVGSHVNENKINWESANRITSESNAKLPASRLNSGDLVTVRVGDPGVTAVVPPELDQSNCASMMIIRKGDKFDSHWLCFLMNSSIGKSRVEGVQYGTAQKQFNIIDAVDFLFPFPPKPEQTAIANALSDVDALISELEKLIAKKQAIKTATMQQLLTGRTRLPQFALREDGTPTNSSGTNLHAGTGGPKGEGQDGLRKGTKPSELGEIPEDWVVVPFGNTLSIRHGKNQKAVENPNGTIPIFATGGQIGWADQYLWNKPSVLIGRKGTIDKPRYADQPFWTVDTLFYCEIKDCADPKFILYKFCMIDWMQYNEASGVPSLNASTIERVLASLPVKEEQTAIATILSDMDAEIQALEQRLGKTRQIKQGMMQELLTGRIRLVQPLKEVMHE</sequence>
<feature type="coiled-coil region" evidence="4">
    <location>
        <begin position="216"/>
        <end position="243"/>
    </location>
</feature>
<dbReference type="Gene3D" id="1.10.287.1120">
    <property type="entry name" value="Bipartite methylase S protein"/>
    <property type="match status" value="2"/>
</dbReference>
<dbReference type="InterPro" id="IPR000055">
    <property type="entry name" value="Restrct_endonuc_typeI_TRD"/>
</dbReference>
<dbReference type="PANTHER" id="PTHR30408:SF12">
    <property type="entry name" value="TYPE I RESTRICTION ENZYME MJAVIII SPECIFICITY SUBUNIT"/>
    <property type="match status" value="1"/>
</dbReference>
<feature type="compositionally biased region" description="Gly residues" evidence="5">
    <location>
        <begin position="12"/>
        <end position="21"/>
    </location>
</feature>
<dbReference type="InterPro" id="IPR052021">
    <property type="entry name" value="Type-I_RS_S_subunit"/>
</dbReference>
<feature type="compositionally biased region" description="Polar residues" evidence="5">
    <location>
        <begin position="265"/>
        <end position="275"/>
    </location>
</feature>
<feature type="region of interest" description="Disordered" evidence="5">
    <location>
        <begin position="261"/>
        <end position="297"/>
    </location>
</feature>
<dbReference type="PANTHER" id="PTHR30408">
    <property type="entry name" value="TYPE-1 RESTRICTION ENZYME ECOKI SPECIFICITY PROTEIN"/>
    <property type="match status" value="1"/>
</dbReference>
<reference evidence="8" key="1">
    <citation type="submission" date="2012-11" db="EMBL/GenBank/DDBJ databases">
        <authorList>
            <person name="Singh A."/>
            <person name="Pinnaka A.K."/>
            <person name="Vaidya B."/>
        </authorList>
    </citation>
    <scope>NUCLEOTIDE SEQUENCE [LARGE SCALE GENOMIC DNA]</scope>
    <source>
        <strain evidence="8">AK23</strain>
    </source>
</reference>
<dbReference type="RefSeq" id="WP_036511208.1">
    <property type="nucleotide sequence ID" value="NZ_AONB01000010.1"/>
</dbReference>
<feature type="domain" description="Type I restriction modification DNA specificity" evidence="6">
    <location>
        <begin position="60"/>
        <end position="240"/>
    </location>
</feature>
<comment type="similarity">
    <text evidence="1">Belongs to the type-I restriction system S methylase family.</text>
</comment>